<dbReference type="EMBL" id="JAVHJL010000006">
    <property type="protein sequence ID" value="KAK6501377.1"/>
    <property type="molecule type" value="Genomic_DNA"/>
</dbReference>
<evidence type="ECO:0000313" key="2">
    <source>
        <dbReference type="EMBL" id="KAK6501377.1"/>
    </source>
</evidence>
<feature type="compositionally biased region" description="Polar residues" evidence="1">
    <location>
        <begin position="69"/>
        <end position="79"/>
    </location>
</feature>
<evidence type="ECO:0000256" key="1">
    <source>
        <dbReference type="SAM" id="MobiDB-lite"/>
    </source>
</evidence>
<protein>
    <submittedName>
        <fullName evidence="2">Uncharacterized protein</fullName>
    </submittedName>
</protein>
<feature type="region of interest" description="Disordered" evidence="1">
    <location>
        <begin position="63"/>
        <end position="86"/>
    </location>
</feature>
<sequence length="471" mass="54010">MCRKVTYHKTCGHVTSRFQHRPCKIGNYCPRVTQELSTQERCAGCRKESKRVIERPAQPGYSDYKKKFTSSTETTNDQGSLHHNEEEEFQRRQREWFKRYAVDAIFDQAILMAQYMDERTIELRESRERRAERARRRADEGEIDDADSFKWIPKKWWRKITKWRTRPAMFLDGEPNPPIDLYRPNTYYPMDSGHFYSPEPVQHFHRTTLHYIQSPEPSPQGCPKTPVLTSYTEESYGTSPFDGTANNFSGTMEFDVSPLSLAQSSPSTRYSPYSDVGMAYRPYSSSSMSHIPDLDLFKDGLTACQCPTNNRQFLHPGTAAASLRGRDFPMHNIAAPSVPRDFFRPDPRILLPDTPLPLNRSPPSYLTPLGQGGLYPESHMDCPGAQRSFNTRQDGPWDRLHTLADLAVAIEMARGGDQAMENALNTVRYADSRSIEFGESLRFLSEVDYDRVVYDSGHGRGERRGSLVELS</sequence>
<organism evidence="2 3">
    <name type="scientific">Arthrobotrys musiformis</name>
    <dbReference type="NCBI Taxonomy" id="47236"/>
    <lineage>
        <taxon>Eukaryota</taxon>
        <taxon>Fungi</taxon>
        <taxon>Dikarya</taxon>
        <taxon>Ascomycota</taxon>
        <taxon>Pezizomycotina</taxon>
        <taxon>Orbiliomycetes</taxon>
        <taxon>Orbiliales</taxon>
        <taxon>Orbiliaceae</taxon>
        <taxon>Arthrobotrys</taxon>
    </lineage>
</organism>
<comment type="caution">
    <text evidence="2">The sequence shown here is derived from an EMBL/GenBank/DDBJ whole genome shotgun (WGS) entry which is preliminary data.</text>
</comment>
<gene>
    <name evidence="2" type="ORF">TWF481_009217</name>
</gene>
<dbReference type="AlphaFoldDB" id="A0AAV9W500"/>
<evidence type="ECO:0000313" key="3">
    <source>
        <dbReference type="Proteomes" id="UP001370758"/>
    </source>
</evidence>
<reference evidence="2 3" key="1">
    <citation type="submission" date="2023-08" db="EMBL/GenBank/DDBJ databases">
        <authorList>
            <person name="Palmer J.M."/>
        </authorList>
    </citation>
    <scope>NUCLEOTIDE SEQUENCE [LARGE SCALE GENOMIC DNA]</scope>
    <source>
        <strain evidence="2 3">TWF481</strain>
    </source>
</reference>
<proteinExistence type="predicted"/>
<accession>A0AAV9W500</accession>
<name>A0AAV9W500_9PEZI</name>
<keyword evidence="3" id="KW-1185">Reference proteome</keyword>
<dbReference type="Proteomes" id="UP001370758">
    <property type="component" value="Unassembled WGS sequence"/>
</dbReference>